<gene>
    <name evidence="2" type="ORF">MQP27_16885</name>
</gene>
<protein>
    <submittedName>
        <fullName evidence="2">Uncharacterized protein</fullName>
    </submittedName>
</protein>
<organism evidence="2 3">
    <name type="scientific">Streptomyces cylindrosporus</name>
    <dbReference type="NCBI Taxonomy" id="2927583"/>
    <lineage>
        <taxon>Bacteria</taxon>
        <taxon>Bacillati</taxon>
        <taxon>Actinomycetota</taxon>
        <taxon>Actinomycetes</taxon>
        <taxon>Kitasatosporales</taxon>
        <taxon>Streptomycetaceae</taxon>
        <taxon>Streptomyces</taxon>
    </lineage>
</organism>
<evidence type="ECO:0000313" key="2">
    <source>
        <dbReference type="EMBL" id="MCI3272785.1"/>
    </source>
</evidence>
<comment type="caution">
    <text evidence="2">The sequence shown here is derived from an EMBL/GenBank/DDBJ whole genome shotgun (WGS) entry which is preliminary data.</text>
</comment>
<accession>A0ABS9Y8G1</accession>
<name>A0ABS9Y8G1_9ACTN</name>
<evidence type="ECO:0000313" key="3">
    <source>
        <dbReference type="Proteomes" id="UP001165269"/>
    </source>
</evidence>
<keyword evidence="3" id="KW-1185">Reference proteome</keyword>
<feature type="chain" id="PRO_5046978440" evidence="1">
    <location>
        <begin position="29"/>
        <end position="291"/>
    </location>
</feature>
<proteinExistence type="predicted"/>
<reference evidence="2" key="1">
    <citation type="submission" date="2022-03" db="EMBL/GenBank/DDBJ databases">
        <title>Streptomyces 7R015 and 7R016 isolated from Barleria lupulina in Thailand.</title>
        <authorList>
            <person name="Kanchanasin P."/>
            <person name="Phongsopitanun W."/>
            <person name="Tanasupawat S."/>
        </authorList>
    </citation>
    <scope>NUCLEOTIDE SEQUENCE</scope>
    <source>
        <strain evidence="2">7R015</strain>
    </source>
</reference>
<evidence type="ECO:0000256" key="1">
    <source>
        <dbReference type="SAM" id="SignalP"/>
    </source>
</evidence>
<dbReference type="Proteomes" id="UP001165269">
    <property type="component" value="Unassembled WGS sequence"/>
</dbReference>
<dbReference type="RefSeq" id="WP_242766002.1">
    <property type="nucleotide sequence ID" value="NZ_JALDAY010000005.1"/>
</dbReference>
<sequence length="291" mass="32883">MTYNFLTVQPLGLGTVTAALAQCLSVHAHEVDVADETTDQDLRNWHALVLCETARVRGDVATSLDIYVQDSVRPQPAERELASAFARAARTVVLFPTEEVRPSAYWLAAEDGLVTRTRLYESDDEEPRYTIDRVEAPVSGLPHVTVARIPEVVRELKVATPLADAFAAHMHRLHPEEASTPGTAIWRARSYLGAWEKLVRQLEGSWAPSDWYPLDLYRERLEARDQLERGRAQLPYHHTVLLQNALKPLDSLFAELTIEDAGSLRKDLAGPEDTDSPHGWWWNRRPDPLPW</sequence>
<keyword evidence="1" id="KW-0732">Signal</keyword>
<dbReference type="EMBL" id="JALDAY010000005">
    <property type="protein sequence ID" value="MCI3272785.1"/>
    <property type="molecule type" value="Genomic_DNA"/>
</dbReference>
<feature type="signal peptide" evidence="1">
    <location>
        <begin position="1"/>
        <end position="28"/>
    </location>
</feature>